<sequence>MDDVYGRIEVFPQHFVPSKEAMETPDGLSTSKNSLDSPPSSCKRSWTPRRVKGAASILHLLSIPRIRWSTSNEDDDKVTHFHIAIVIFFGGWGEKVWQVLCLFTVVGAVAQISTNKKKFGSRLNYLEPK</sequence>
<accession>C0PCM2</accession>
<protein>
    <submittedName>
        <fullName evidence="2">Uncharacterized protein</fullName>
    </submittedName>
</protein>
<proteinExistence type="evidence at transcript level"/>
<feature type="compositionally biased region" description="Polar residues" evidence="1">
    <location>
        <begin position="27"/>
        <end position="44"/>
    </location>
</feature>
<evidence type="ECO:0000313" key="2">
    <source>
        <dbReference type="EMBL" id="ACN31917.1"/>
    </source>
</evidence>
<dbReference type="ExpressionAtlas" id="C0PCM2">
    <property type="expression patterns" value="baseline and differential"/>
</dbReference>
<dbReference type="GeneID" id="100276315"/>
<organism evidence="2">
    <name type="scientific">Zea mays</name>
    <name type="common">Maize</name>
    <dbReference type="NCBI Taxonomy" id="4577"/>
    <lineage>
        <taxon>Eukaryota</taxon>
        <taxon>Viridiplantae</taxon>
        <taxon>Streptophyta</taxon>
        <taxon>Embryophyta</taxon>
        <taxon>Tracheophyta</taxon>
        <taxon>Spermatophyta</taxon>
        <taxon>Magnoliopsida</taxon>
        <taxon>Liliopsida</taxon>
        <taxon>Poales</taxon>
        <taxon>Poaceae</taxon>
        <taxon>PACMAD clade</taxon>
        <taxon>Panicoideae</taxon>
        <taxon>Andropogonodae</taxon>
        <taxon>Andropogoneae</taxon>
        <taxon>Tripsacinae</taxon>
        <taxon>Zea</taxon>
    </lineage>
</organism>
<reference evidence="2" key="1">
    <citation type="journal article" date="2009" name="PLoS Genet.">
        <title>Sequencing, mapping, and analysis of 27,455 maize full-length cDNAs.</title>
        <authorList>
            <person name="Soderlund C."/>
            <person name="Descour A."/>
            <person name="Kudrna D."/>
            <person name="Bomhoff M."/>
            <person name="Boyd L."/>
            <person name="Currie J."/>
            <person name="Angelova A."/>
            <person name="Collura K."/>
            <person name="Wissotski M."/>
            <person name="Ashley E."/>
            <person name="Morrow D."/>
            <person name="Fernandes J."/>
            <person name="Walbot V."/>
            <person name="Yu Y."/>
        </authorList>
    </citation>
    <scope>NUCLEOTIDE SEQUENCE</scope>
    <source>
        <strain evidence="2">B73</strain>
    </source>
</reference>
<name>C0PCM2_MAIZE</name>
<dbReference type="KEGG" id="zma:100276315"/>
<dbReference type="AlphaFoldDB" id="C0PCM2"/>
<dbReference type="OrthoDB" id="1676529at2759"/>
<dbReference type="RefSeq" id="NP_001295000.1">
    <property type="nucleotide sequence ID" value="NM_001308071.1"/>
</dbReference>
<dbReference type="EMBL" id="BT066041">
    <property type="protein sequence ID" value="ACN31917.1"/>
    <property type="molecule type" value="mRNA"/>
</dbReference>
<feature type="region of interest" description="Disordered" evidence="1">
    <location>
        <begin position="20"/>
        <end position="46"/>
    </location>
</feature>
<evidence type="ECO:0000256" key="1">
    <source>
        <dbReference type="SAM" id="MobiDB-lite"/>
    </source>
</evidence>